<dbReference type="PANTHER" id="PTHR11215">
    <property type="entry name" value="METAL DEPENDENT HYDROLASE - RELATED"/>
    <property type="match status" value="1"/>
</dbReference>
<reference evidence="2 3" key="1">
    <citation type="submission" date="2019-09" db="EMBL/GenBank/DDBJ databases">
        <title>Bird 10,000 Genomes (B10K) Project - Family phase.</title>
        <authorList>
            <person name="Zhang G."/>
        </authorList>
    </citation>
    <scope>NUCLEOTIDE SEQUENCE [LARGE SCALE GENOMIC DNA]</scope>
    <source>
        <strain evidence="2">B10K-DU-029-49</strain>
        <tissue evidence="2">Liver</tissue>
    </source>
</reference>
<protein>
    <submittedName>
        <fullName evidence="2">MYG1 protein</fullName>
    </submittedName>
</protein>
<proteinExistence type="inferred from homology"/>
<organism evidence="2 3">
    <name type="scientific">Dasyornis broadbenti</name>
    <name type="common">rufous bristle-bird</name>
    <dbReference type="NCBI Taxonomy" id="243059"/>
    <lineage>
        <taxon>Eukaryota</taxon>
        <taxon>Metazoa</taxon>
        <taxon>Chordata</taxon>
        <taxon>Craniata</taxon>
        <taxon>Vertebrata</taxon>
        <taxon>Euteleostomi</taxon>
        <taxon>Archelosauria</taxon>
        <taxon>Archosauria</taxon>
        <taxon>Dinosauria</taxon>
        <taxon>Saurischia</taxon>
        <taxon>Theropoda</taxon>
        <taxon>Coelurosauria</taxon>
        <taxon>Aves</taxon>
        <taxon>Neognathae</taxon>
        <taxon>Neoaves</taxon>
        <taxon>Telluraves</taxon>
        <taxon>Australaves</taxon>
        <taxon>Passeriformes</taxon>
        <taxon>Meliphagoidea</taxon>
        <taxon>Dasyornithidae</taxon>
        <taxon>Dasyornis</taxon>
    </lineage>
</organism>
<feature type="non-terminal residue" evidence="2">
    <location>
        <position position="1"/>
    </location>
</feature>
<dbReference type="InterPro" id="IPR003226">
    <property type="entry name" value="MYG1_exonuclease"/>
</dbReference>
<dbReference type="GO" id="GO:0005634">
    <property type="term" value="C:nucleus"/>
    <property type="evidence" value="ECO:0007669"/>
    <property type="project" value="TreeGrafter"/>
</dbReference>
<keyword evidence="3" id="KW-1185">Reference proteome</keyword>
<feature type="non-terminal residue" evidence="2">
    <location>
        <position position="144"/>
    </location>
</feature>
<dbReference type="GO" id="GO:0005737">
    <property type="term" value="C:cytoplasm"/>
    <property type="evidence" value="ECO:0007669"/>
    <property type="project" value="TreeGrafter"/>
</dbReference>
<comment type="caution">
    <text evidence="2">The sequence shown here is derived from an EMBL/GenBank/DDBJ whole genome shotgun (WGS) entry which is preliminary data.</text>
</comment>
<dbReference type="AlphaFoldDB" id="A0A7K6I7T5"/>
<evidence type="ECO:0000313" key="3">
    <source>
        <dbReference type="Proteomes" id="UP000521322"/>
    </source>
</evidence>
<name>A0A7K6I7T5_9PASS</name>
<dbReference type="PANTHER" id="PTHR11215:SF1">
    <property type="entry name" value="MYG1 EXONUCLEASE"/>
    <property type="match status" value="1"/>
</dbReference>
<sequence>QDAEIVRTRDPQLLAQCDVVVDVGGEYDPGRHRYDHHQRSFTASMRSLRPDKPWSTRLSSAGLVYGHFGHEILAGLLGQPQDGPEVSALFDKLYENFVEEIDAVDNGIAQADGEPRYALSTTLSARVGLLNPRWNEPQQDPEVG</sequence>
<comment type="similarity">
    <text evidence="1">Belongs to the MYG1 family.</text>
</comment>
<evidence type="ECO:0000256" key="1">
    <source>
        <dbReference type="ARBA" id="ARBA00010105"/>
    </source>
</evidence>
<gene>
    <name evidence="2" type="ORF">DASBRO_R09123</name>
</gene>
<dbReference type="Pfam" id="PF03690">
    <property type="entry name" value="MYG1_exonuc"/>
    <property type="match status" value="1"/>
</dbReference>
<dbReference type="Proteomes" id="UP000521322">
    <property type="component" value="Unassembled WGS sequence"/>
</dbReference>
<evidence type="ECO:0000313" key="2">
    <source>
        <dbReference type="EMBL" id="NWV84065.1"/>
    </source>
</evidence>
<accession>A0A7K6I7T5</accession>
<dbReference type="EMBL" id="VZRN01005550">
    <property type="protein sequence ID" value="NWV84065.1"/>
    <property type="molecule type" value="Genomic_DNA"/>
</dbReference>